<dbReference type="InterPro" id="IPR002129">
    <property type="entry name" value="PyrdxlP-dep_de-COase"/>
</dbReference>
<comment type="cofactor">
    <cofactor evidence="1 5">
        <name>pyridoxal 5'-phosphate</name>
        <dbReference type="ChEBI" id="CHEBI:597326"/>
    </cofactor>
</comment>
<keyword evidence="2" id="KW-0210">Decarboxylase</keyword>
<evidence type="ECO:0000313" key="7">
    <source>
        <dbReference type="EMBL" id="CAF1601649.1"/>
    </source>
</evidence>
<gene>
    <name evidence="6" type="ORF">EDS130_LOCUS41041</name>
    <name evidence="7" type="ORF">XAT740_LOCUS47787</name>
</gene>
<dbReference type="SUPFAM" id="SSF53383">
    <property type="entry name" value="PLP-dependent transferases"/>
    <property type="match status" value="1"/>
</dbReference>
<dbReference type="GO" id="GO:0005737">
    <property type="term" value="C:cytoplasm"/>
    <property type="evidence" value="ECO:0007669"/>
    <property type="project" value="TreeGrafter"/>
</dbReference>
<dbReference type="Pfam" id="PF00282">
    <property type="entry name" value="Pyridoxal_deC"/>
    <property type="match status" value="2"/>
</dbReference>
<dbReference type="EMBL" id="CAJNOR010006706">
    <property type="protein sequence ID" value="CAF1601649.1"/>
    <property type="molecule type" value="Genomic_DNA"/>
</dbReference>
<dbReference type="GO" id="GO:0019752">
    <property type="term" value="P:carboxylic acid metabolic process"/>
    <property type="evidence" value="ECO:0007669"/>
    <property type="project" value="InterPro"/>
</dbReference>
<evidence type="ECO:0000313" key="8">
    <source>
        <dbReference type="Proteomes" id="UP000663828"/>
    </source>
</evidence>
<evidence type="ECO:0000256" key="2">
    <source>
        <dbReference type="ARBA" id="ARBA00022793"/>
    </source>
</evidence>
<keyword evidence="4 5" id="KW-0456">Lyase</keyword>
<name>A0A816AZ56_ADIRI</name>
<comment type="caution">
    <text evidence="7">The sequence shown here is derived from an EMBL/GenBank/DDBJ whole genome shotgun (WGS) entry which is preliminary data.</text>
</comment>
<comment type="similarity">
    <text evidence="5">Belongs to the group II decarboxylase family.</text>
</comment>
<organism evidence="7 8">
    <name type="scientific">Adineta ricciae</name>
    <name type="common">Rotifer</name>
    <dbReference type="NCBI Taxonomy" id="249248"/>
    <lineage>
        <taxon>Eukaryota</taxon>
        <taxon>Metazoa</taxon>
        <taxon>Spiralia</taxon>
        <taxon>Gnathifera</taxon>
        <taxon>Rotifera</taxon>
        <taxon>Eurotatoria</taxon>
        <taxon>Bdelloidea</taxon>
        <taxon>Adinetida</taxon>
        <taxon>Adinetidae</taxon>
        <taxon>Adineta</taxon>
    </lineage>
</organism>
<proteinExistence type="inferred from homology"/>
<evidence type="ECO:0000256" key="5">
    <source>
        <dbReference type="RuleBase" id="RU000382"/>
    </source>
</evidence>
<dbReference type="Gene3D" id="3.90.1150.170">
    <property type="match status" value="1"/>
</dbReference>
<evidence type="ECO:0000256" key="3">
    <source>
        <dbReference type="ARBA" id="ARBA00022898"/>
    </source>
</evidence>
<dbReference type="Gene3D" id="3.40.640.10">
    <property type="entry name" value="Type I PLP-dependent aspartate aminotransferase-like (Major domain)"/>
    <property type="match status" value="1"/>
</dbReference>
<dbReference type="GO" id="GO:0016831">
    <property type="term" value="F:carboxy-lyase activity"/>
    <property type="evidence" value="ECO:0007669"/>
    <property type="project" value="UniProtKB-KW"/>
</dbReference>
<sequence length="392" mass="45151">MKFFNSIFHPFYVQHWLAHHKHVIIDTKHIGEHGECSEHLRLKTLKQYPKNTAALLNSSMGMDGNIYGLIYQYALLVFTPLPYCGLVFWHDKPWCLLTYLIPSLLLPLSTSYHKYLHMSDVSRQKKIPWCFRWLLSEAGDQVVKKHFMHHYLNNDCNWNFIIFADTITNLFDGATTRERQPIVSETSTATLISIATARRNGHVNGSQLFGYASTETRGCLVKAFDDDFRMKIDGLKVAMQEDREKGLVPFCIVGKAGTVNTAAFDNLVELSAIRRAENIWLCSHLQSTFGVHQTYLMKTIRDFAPDDLWFCGLGPELSRSFRALKVWFTFKEHGIDKLGQKIADNCEQAQYFARLLEKHADIIHVLRPITLNTVNFRVIPKELDGDDHEIID</sequence>
<dbReference type="AlphaFoldDB" id="A0A816AZ56"/>
<dbReference type="PANTHER" id="PTHR11999">
    <property type="entry name" value="GROUP II PYRIDOXAL-5-PHOSPHATE DECARBOXYLASE"/>
    <property type="match status" value="1"/>
</dbReference>
<dbReference type="InterPro" id="IPR010977">
    <property type="entry name" value="Aromatic_deC"/>
</dbReference>
<dbReference type="InterPro" id="IPR015421">
    <property type="entry name" value="PyrdxlP-dep_Trfase_major"/>
</dbReference>
<dbReference type="Proteomes" id="UP000663828">
    <property type="component" value="Unassembled WGS sequence"/>
</dbReference>
<dbReference type="OrthoDB" id="10028657at2759"/>
<evidence type="ECO:0000256" key="1">
    <source>
        <dbReference type="ARBA" id="ARBA00001933"/>
    </source>
</evidence>
<keyword evidence="8" id="KW-1185">Reference proteome</keyword>
<protein>
    <submittedName>
        <fullName evidence="7">Uncharacterized protein</fullName>
    </submittedName>
</protein>
<evidence type="ECO:0000256" key="4">
    <source>
        <dbReference type="ARBA" id="ARBA00023239"/>
    </source>
</evidence>
<dbReference type="GO" id="GO:0030170">
    <property type="term" value="F:pyridoxal phosphate binding"/>
    <property type="evidence" value="ECO:0007669"/>
    <property type="project" value="InterPro"/>
</dbReference>
<accession>A0A816AZ56</accession>
<evidence type="ECO:0000313" key="6">
    <source>
        <dbReference type="EMBL" id="CAF1474923.1"/>
    </source>
</evidence>
<keyword evidence="3 5" id="KW-0663">Pyridoxal phosphate</keyword>
<dbReference type="PANTHER" id="PTHR11999:SF70">
    <property type="entry name" value="MIP05841P"/>
    <property type="match status" value="1"/>
</dbReference>
<dbReference type="InterPro" id="IPR015424">
    <property type="entry name" value="PyrdxlP-dep_Trfase"/>
</dbReference>
<dbReference type="Proteomes" id="UP000663852">
    <property type="component" value="Unassembled WGS sequence"/>
</dbReference>
<reference evidence="7" key="1">
    <citation type="submission" date="2021-02" db="EMBL/GenBank/DDBJ databases">
        <authorList>
            <person name="Nowell W R."/>
        </authorList>
    </citation>
    <scope>NUCLEOTIDE SEQUENCE</scope>
</reference>
<dbReference type="EMBL" id="CAJNOJ010000520">
    <property type="protein sequence ID" value="CAF1474923.1"/>
    <property type="molecule type" value="Genomic_DNA"/>
</dbReference>